<evidence type="ECO:0000256" key="3">
    <source>
        <dbReference type="ARBA" id="ARBA00022729"/>
    </source>
</evidence>
<keyword evidence="3 4" id="KW-0732">Signal</keyword>
<name>A0A1M7ZFA9_9HYPH</name>
<dbReference type="RefSeq" id="WP_073626914.1">
    <property type="nucleotide sequence ID" value="NZ_FRXO01000002.1"/>
</dbReference>
<reference evidence="5 6" key="1">
    <citation type="submission" date="2016-12" db="EMBL/GenBank/DDBJ databases">
        <authorList>
            <person name="Song W.-J."/>
            <person name="Kurnit D.M."/>
        </authorList>
    </citation>
    <scope>NUCLEOTIDE SEQUENCE [LARGE SCALE GENOMIC DNA]</scope>
    <source>
        <strain evidence="5 6">DSM 19599</strain>
    </source>
</reference>
<keyword evidence="5" id="KW-0675">Receptor</keyword>
<feature type="chain" id="PRO_5011958118" evidence="4">
    <location>
        <begin position="27"/>
        <end position="327"/>
    </location>
</feature>
<dbReference type="EMBL" id="FRXO01000002">
    <property type="protein sequence ID" value="SHO63558.1"/>
    <property type="molecule type" value="Genomic_DNA"/>
</dbReference>
<dbReference type="STRING" id="1123029.SAMN02745172_01426"/>
<evidence type="ECO:0000256" key="2">
    <source>
        <dbReference type="ARBA" id="ARBA00022448"/>
    </source>
</evidence>
<dbReference type="GO" id="GO:0055085">
    <property type="term" value="P:transmembrane transport"/>
    <property type="evidence" value="ECO:0007669"/>
    <property type="project" value="InterPro"/>
</dbReference>
<keyword evidence="2" id="KW-0813">Transport</keyword>
<accession>A0A1M7ZFA9</accession>
<dbReference type="Pfam" id="PF03480">
    <property type="entry name" value="DctP"/>
    <property type="match status" value="1"/>
</dbReference>
<dbReference type="Gene3D" id="3.40.190.170">
    <property type="entry name" value="Bacterial extracellular solute-binding protein, family 7"/>
    <property type="match status" value="1"/>
</dbReference>
<dbReference type="InterPro" id="IPR018389">
    <property type="entry name" value="DctP_fam"/>
</dbReference>
<dbReference type="PANTHER" id="PTHR33376:SF7">
    <property type="entry name" value="C4-DICARBOXYLATE-BINDING PROTEIN DCTB"/>
    <property type="match status" value="1"/>
</dbReference>
<evidence type="ECO:0000313" key="6">
    <source>
        <dbReference type="Proteomes" id="UP000186406"/>
    </source>
</evidence>
<keyword evidence="6" id="KW-1185">Reference proteome</keyword>
<dbReference type="InterPro" id="IPR038404">
    <property type="entry name" value="TRAP_DctP_sf"/>
</dbReference>
<dbReference type="PANTHER" id="PTHR33376">
    <property type="match status" value="1"/>
</dbReference>
<comment type="similarity">
    <text evidence="1">Belongs to the bacterial solute-binding protein 7 family.</text>
</comment>
<dbReference type="NCBIfam" id="TIGR00787">
    <property type="entry name" value="dctP"/>
    <property type="match status" value="1"/>
</dbReference>
<dbReference type="CDD" id="cd13603">
    <property type="entry name" value="PBP2_TRAP_Siap_TeaA_like"/>
    <property type="match status" value="1"/>
</dbReference>
<dbReference type="PROSITE" id="PS51318">
    <property type="entry name" value="TAT"/>
    <property type="match status" value="1"/>
</dbReference>
<sequence>MRLDRRTFIAGVAAASTFAITGRASAATTLKVAHSSPEDSLIQQALVKFKADVEASTGGSVKVTIFPNGLLGDEGPVCEQVGDGSIDMGLGGVVDAIDPRLNVVSLPFLFDSFAKVHTVLDGPIGKELVAMAPPKGYEIVGVLDSGFRSFTNSKHPIVKPADMAGLKLRTPPIPVAIETIKTLGALPQAIPYGEVYTSLQSGVVDGAEPELRDFYDAKWYEAQKYLSLSNYMWMANWWYANKAKLDSLSPSERKAVTDAAAATQAWYRTAIAGAYDGIIVKLKEKGLEVNAVDTAPFAAMVGPVYETFSKEYGADLVKSVRDAAAKA</sequence>
<evidence type="ECO:0000256" key="1">
    <source>
        <dbReference type="ARBA" id="ARBA00009023"/>
    </source>
</evidence>
<dbReference type="InterPro" id="IPR004682">
    <property type="entry name" value="TRAP_DctP"/>
</dbReference>
<proteinExistence type="inferred from homology"/>
<dbReference type="NCBIfam" id="NF037995">
    <property type="entry name" value="TRAP_S1"/>
    <property type="match status" value="1"/>
</dbReference>
<dbReference type="Proteomes" id="UP000186406">
    <property type="component" value="Unassembled WGS sequence"/>
</dbReference>
<dbReference type="GO" id="GO:0030288">
    <property type="term" value="C:outer membrane-bounded periplasmic space"/>
    <property type="evidence" value="ECO:0007669"/>
    <property type="project" value="InterPro"/>
</dbReference>
<feature type="signal peptide" evidence="4">
    <location>
        <begin position="1"/>
        <end position="26"/>
    </location>
</feature>
<dbReference type="AlphaFoldDB" id="A0A1M7ZFA9"/>
<evidence type="ECO:0000256" key="4">
    <source>
        <dbReference type="SAM" id="SignalP"/>
    </source>
</evidence>
<protein>
    <submittedName>
        <fullName evidence="5">Tripartite ATP-independent transporter solute receptor, DctP family</fullName>
    </submittedName>
</protein>
<gene>
    <name evidence="5" type="ORF">SAMN02745172_01426</name>
</gene>
<evidence type="ECO:0000313" key="5">
    <source>
        <dbReference type="EMBL" id="SHO63558.1"/>
    </source>
</evidence>
<dbReference type="PIRSF" id="PIRSF006470">
    <property type="entry name" value="DctB"/>
    <property type="match status" value="1"/>
</dbReference>
<dbReference type="InterPro" id="IPR006311">
    <property type="entry name" value="TAT_signal"/>
</dbReference>
<organism evidence="5 6">
    <name type="scientific">Pseudoxanthobacter soli DSM 19599</name>
    <dbReference type="NCBI Taxonomy" id="1123029"/>
    <lineage>
        <taxon>Bacteria</taxon>
        <taxon>Pseudomonadati</taxon>
        <taxon>Pseudomonadota</taxon>
        <taxon>Alphaproteobacteria</taxon>
        <taxon>Hyphomicrobiales</taxon>
        <taxon>Segnochrobactraceae</taxon>
        <taxon>Pseudoxanthobacter</taxon>
    </lineage>
</organism>
<dbReference type="OrthoDB" id="9803763at2"/>